<dbReference type="Proteomes" id="UP001152759">
    <property type="component" value="Chromosome 8"/>
</dbReference>
<feature type="domain" description="C2H2-type" evidence="11">
    <location>
        <begin position="98"/>
        <end position="127"/>
    </location>
</feature>
<dbReference type="PROSITE" id="PS50157">
    <property type="entry name" value="ZINC_FINGER_C2H2_2"/>
    <property type="match status" value="10"/>
</dbReference>
<dbReference type="Pfam" id="PF00096">
    <property type="entry name" value="zf-C2H2"/>
    <property type="match status" value="7"/>
</dbReference>
<dbReference type="PANTHER" id="PTHR24408">
    <property type="entry name" value="ZINC FINGER PROTEIN"/>
    <property type="match status" value="1"/>
</dbReference>
<evidence type="ECO:0000256" key="5">
    <source>
        <dbReference type="ARBA" id="ARBA00022833"/>
    </source>
</evidence>
<feature type="domain" description="C2H2-type" evidence="11">
    <location>
        <begin position="371"/>
        <end position="393"/>
    </location>
</feature>
<dbReference type="PANTHER" id="PTHR24408:SF58">
    <property type="entry name" value="TRANSCRIPTION FACTOR (TFIIIA), PUTATIVE (AFU_ORTHOLOGUE AFUA_1G05150)-RELATED"/>
    <property type="match status" value="1"/>
</dbReference>
<dbReference type="SMART" id="SM00355">
    <property type="entry name" value="ZnF_C2H2"/>
    <property type="match status" value="11"/>
</dbReference>
<evidence type="ECO:0000256" key="9">
    <source>
        <dbReference type="ARBA" id="ARBA00023242"/>
    </source>
</evidence>
<organism evidence="12 13">
    <name type="scientific">Bemisia tabaci</name>
    <name type="common">Sweetpotato whitefly</name>
    <name type="synonym">Aleurodes tabaci</name>
    <dbReference type="NCBI Taxonomy" id="7038"/>
    <lineage>
        <taxon>Eukaryota</taxon>
        <taxon>Metazoa</taxon>
        <taxon>Ecdysozoa</taxon>
        <taxon>Arthropoda</taxon>
        <taxon>Hexapoda</taxon>
        <taxon>Insecta</taxon>
        <taxon>Pterygota</taxon>
        <taxon>Neoptera</taxon>
        <taxon>Paraneoptera</taxon>
        <taxon>Hemiptera</taxon>
        <taxon>Sternorrhyncha</taxon>
        <taxon>Aleyrodoidea</taxon>
        <taxon>Aleyrodidae</taxon>
        <taxon>Aleyrodinae</taxon>
        <taxon>Bemisia</taxon>
    </lineage>
</organism>
<keyword evidence="2" id="KW-0479">Metal-binding</keyword>
<feature type="domain" description="C2H2-type" evidence="11">
    <location>
        <begin position="511"/>
        <end position="539"/>
    </location>
</feature>
<dbReference type="PROSITE" id="PS00028">
    <property type="entry name" value="ZINC_FINGER_C2H2_1"/>
    <property type="match status" value="9"/>
</dbReference>
<evidence type="ECO:0000256" key="2">
    <source>
        <dbReference type="ARBA" id="ARBA00022723"/>
    </source>
</evidence>
<keyword evidence="5" id="KW-0862">Zinc</keyword>
<evidence type="ECO:0000256" key="6">
    <source>
        <dbReference type="ARBA" id="ARBA00023015"/>
    </source>
</evidence>
<dbReference type="GO" id="GO:0043565">
    <property type="term" value="F:sequence-specific DNA binding"/>
    <property type="evidence" value="ECO:0007669"/>
    <property type="project" value="TreeGrafter"/>
</dbReference>
<dbReference type="InterPro" id="IPR013087">
    <property type="entry name" value="Znf_C2H2_type"/>
</dbReference>
<keyword evidence="3" id="KW-0677">Repeat</keyword>
<dbReference type="EMBL" id="OU963869">
    <property type="protein sequence ID" value="CAH0394905.1"/>
    <property type="molecule type" value="Genomic_DNA"/>
</dbReference>
<dbReference type="Gene3D" id="3.30.160.60">
    <property type="entry name" value="Classic Zinc Finger"/>
    <property type="match status" value="8"/>
</dbReference>
<feature type="domain" description="C2H2-type" evidence="11">
    <location>
        <begin position="218"/>
        <end position="246"/>
    </location>
</feature>
<dbReference type="GO" id="GO:0000981">
    <property type="term" value="F:DNA-binding transcription factor activity, RNA polymerase II-specific"/>
    <property type="evidence" value="ECO:0007669"/>
    <property type="project" value="TreeGrafter"/>
</dbReference>
<evidence type="ECO:0000256" key="10">
    <source>
        <dbReference type="PROSITE-ProRule" id="PRU00042"/>
    </source>
</evidence>
<evidence type="ECO:0000256" key="8">
    <source>
        <dbReference type="ARBA" id="ARBA00023163"/>
    </source>
</evidence>
<evidence type="ECO:0000256" key="3">
    <source>
        <dbReference type="ARBA" id="ARBA00022737"/>
    </source>
</evidence>
<name>A0A9P0AKA2_BEMTA</name>
<keyword evidence="6" id="KW-0805">Transcription regulation</keyword>
<dbReference type="SUPFAM" id="SSF57667">
    <property type="entry name" value="beta-beta-alpha zinc fingers"/>
    <property type="match status" value="6"/>
</dbReference>
<dbReference type="GO" id="GO:0008270">
    <property type="term" value="F:zinc ion binding"/>
    <property type="evidence" value="ECO:0007669"/>
    <property type="project" value="UniProtKB-KW"/>
</dbReference>
<dbReference type="InterPro" id="IPR036236">
    <property type="entry name" value="Znf_C2H2_sf"/>
</dbReference>
<gene>
    <name evidence="12" type="ORF">BEMITA_LOCUS13152</name>
</gene>
<keyword evidence="4 10" id="KW-0863">Zinc-finger</keyword>
<keyword evidence="9" id="KW-0539">Nucleus</keyword>
<evidence type="ECO:0000256" key="7">
    <source>
        <dbReference type="ARBA" id="ARBA00023125"/>
    </source>
</evidence>
<evidence type="ECO:0000256" key="1">
    <source>
        <dbReference type="ARBA" id="ARBA00004123"/>
    </source>
</evidence>
<feature type="domain" description="C2H2-type" evidence="11">
    <location>
        <begin position="540"/>
        <end position="567"/>
    </location>
</feature>
<protein>
    <recommendedName>
        <fullName evidence="11">C2H2-type domain-containing protein</fullName>
    </recommendedName>
</protein>
<feature type="domain" description="C2H2-type" evidence="11">
    <location>
        <begin position="482"/>
        <end position="510"/>
    </location>
</feature>
<keyword evidence="7" id="KW-0238">DNA-binding</keyword>
<keyword evidence="8" id="KW-0804">Transcription</keyword>
<evidence type="ECO:0000259" key="11">
    <source>
        <dbReference type="PROSITE" id="PS50157"/>
    </source>
</evidence>
<keyword evidence="13" id="KW-1185">Reference proteome</keyword>
<evidence type="ECO:0000256" key="4">
    <source>
        <dbReference type="ARBA" id="ARBA00022771"/>
    </source>
</evidence>
<dbReference type="AlphaFoldDB" id="A0A9P0AKA2"/>
<proteinExistence type="predicted"/>
<feature type="domain" description="C2H2-type" evidence="11">
    <location>
        <begin position="411"/>
        <end position="440"/>
    </location>
</feature>
<feature type="domain" description="C2H2-type" evidence="11">
    <location>
        <begin position="568"/>
        <end position="591"/>
    </location>
</feature>
<accession>A0A9P0AKA2</accession>
<feature type="domain" description="C2H2-type" evidence="11">
    <location>
        <begin position="247"/>
        <end position="275"/>
    </location>
</feature>
<dbReference type="GO" id="GO:0005634">
    <property type="term" value="C:nucleus"/>
    <property type="evidence" value="ECO:0007669"/>
    <property type="project" value="UniProtKB-SubCell"/>
</dbReference>
<evidence type="ECO:0000313" key="13">
    <source>
        <dbReference type="Proteomes" id="UP001152759"/>
    </source>
</evidence>
<dbReference type="FunFam" id="3.30.160.60:FF:000322">
    <property type="entry name" value="GDNF-inducible zinc finger protein 1"/>
    <property type="match status" value="1"/>
</dbReference>
<comment type="subcellular location">
    <subcellularLocation>
        <location evidence="1">Nucleus</location>
    </subcellularLocation>
</comment>
<sequence>MTKPPFIPTSGLLNSSDASFKVKGCKSRKPVSYSGDGSNIVSKKYPNQIREPKNSRKFTCYNCGLEFEEKSEFVAHWLEHVRCNVEKSSKKKKKSGPFKCKICKTKFAKKSTLKKHLREDCHLSTEAPNEPPRAHGQSKPMCQLNAELMSRGHGKRALWTGLMSYSAPTTISPSRGSSIIAADVTGALLFLFTLTAKELTSTPHISHLHIGLFGRNTSKCDLCPLAFKLHSDLRKHMRGCHFNERPFKCDECSIAFKNGGTLRKHRAMTHSDLRPFKCSMCDAAFKSRSSRYFYPSLSDTIRFETLQTSLTCHLHPMIVILNAPSFSRRCLLIEVAKIILRKTSPSLKEGFDSVSKKFSNQIRNRERSRNFTCYKCGLEFERKSEFVAHWLEHVRGNVEKTSKKKKKTDPFKCKICKTKFSKKSTLKKHLREDCHLATEAPNEPPKARGQSKLFRCSFCDHVTSYRSHLTQHLAIHSDLRPFKCDVCVSSFKRQLQLKQHKRTCHSNERHFKCNQCPMAFKLSTHLRQHQICIHSDLRPFKCNLCDASFKLSATLRYHQRVHSSLKPYSCDLCDRAYKRNVELNIHKRKKHGIV</sequence>
<evidence type="ECO:0000313" key="12">
    <source>
        <dbReference type="EMBL" id="CAH0394905.1"/>
    </source>
</evidence>
<feature type="domain" description="C2H2-type" evidence="11">
    <location>
        <begin position="454"/>
        <end position="481"/>
    </location>
</feature>
<reference evidence="12" key="1">
    <citation type="submission" date="2021-12" db="EMBL/GenBank/DDBJ databases">
        <authorList>
            <person name="King R."/>
        </authorList>
    </citation>
    <scope>NUCLEOTIDE SEQUENCE</scope>
</reference>